<sequence>MRLQAVQDNGARLNDRQDQGREDDEAASVHRESRPQGGLQGIVRWSAPKGFHRRNTVQEPTFCCLLCVLKGSQVGETWDIVVAQLARRMQWEFDTYA</sequence>
<keyword evidence="3" id="KW-1185">Reference proteome</keyword>
<comment type="caution">
    <text evidence="2">The sequence shown here is derived from an EMBL/GenBank/DDBJ whole genome shotgun (WGS) entry which is preliminary data.</text>
</comment>
<dbReference type="GO" id="GO:0004674">
    <property type="term" value="F:protein serine/threonine kinase activity"/>
    <property type="evidence" value="ECO:0007669"/>
    <property type="project" value="UniProtKB-KW"/>
</dbReference>
<keyword evidence="2" id="KW-0418">Kinase</keyword>
<name>A0A100HNY6_9DEIO</name>
<evidence type="ECO:0000256" key="1">
    <source>
        <dbReference type="SAM" id="MobiDB-lite"/>
    </source>
</evidence>
<keyword evidence="2" id="KW-0808">Transferase</keyword>
<organism evidence="2 3">
    <name type="scientific">Deinococcus grandis</name>
    <dbReference type="NCBI Taxonomy" id="57498"/>
    <lineage>
        <taxon>Bacteria</taxon>
        <taxon>Thermotogati</taxon>
        <taxon>Deinococcota</taxon>
        <taxon>Deinococci</taxon>
        <taxon>Deinococcales</taxon>
        <taxon>Deinococcaceae</taxon>
        <taxon>Deinococcus</taxon>
    </lineage>
</organism>
<protein>
    <submittedName>
        <fullName evidence="2">Serine/threonine protein kinase</fullName>
    </submittedName>
</protein>
<evidence type="ECO:0000313" key="3">
    <source>
        <dbReference type="Proteomes" id="UP000056209"/>
    </source>
</evidence>
<keyword evidence="2" id="KW-0723">Serine/threonine-protein kinase</keyword>
<feature type="region of interest" description="Disordered" evidence="1">
    <location>
        <begin position="1"/>
        <end position="40"/>
    </location>
</feature>
<evidence type="ECO:0000313" key="2">
    <source>
        <dbReference type="EMBL" id="GAQ23000.1"/>
    </source>
</evidence>
<dbReference type="Proteomes" id="UP000056209">
    <property type="component" value="Unassembled WGS sequence"/>
</dbReference>
<dbReference type="AlphaFoldDB" id="A0A100HNY6"/>
<dbReference type="EMBL" id="BCMS01000001">
    <property type="protein sequence ID" value="GAQ23000.1"/>
    <property type="molecule type" value="Genomic_DNA"/>
</dbReference>
<accession>A0A100HNY6</accession>
<proteinExistence type="predicted"/>
<gene>
    <name evidence="2" type="ORF">DEIGR_103027</name>
</gene>
<reference evidence="3" key="1">
    <citation type="submission" date="2015-11" db="EMBL/GenBank/DDBJ databases">
        <title>Draft Genome Sequence of the Radioresistant Bacterium Deinococcus grandis, Isolated from Freshwater Fish in Japan.</title>
        <authorList>
            <person name="Satoh K."/>
            <person name="Onodera T."/>
            <person name="Omoso K."/>
            <person name="Takeda-Yano K."/>
            <person name="Katayama T."/>
            <person name="Oono Y."/>
            <person name="Narumi I."/>
        </authorList>
    </citation>
    <scope>NUCLEOTIDE SEQUENCE [LARGE SCALE GENOMIC DNA]</scope>
    <source>
        <strain evidence="3">ATCC 43672</strain>
    </source>
</reference>